<keyword evidence="2" id="KW-1185">Reference proteome</keyword>
<comment type="caution">
    <text evidence="1">The sequence shown here is derived from an EMBL/GenBank/DDBJ whole genome shotgun (WGS) entry which is preliminary data.</text>
</comment>
<dbReference type="Proteomes" id="UP001302602">
    <property type="component" value="Unassembled WGS sequence"/>
</dbReference>
<feature type="non-terminal residue" evidence="1">
    <location>
        <position position="1"/>
    </location>
</feature>
<reference evidence="1" key="1">
    <citation type="journal article" date="2023" name="Mol. Phylogenet. Evol.">
        <title>Genome-scale phylogeny and comparative genomics of the fungal order Sordariales.</title>
        <authorList>
            <person name="Hensen N."/>
            <person name="Bonometti L."/>
            <person name="Westerberg I."/>
            <person name="Brannstrom I.O."/>
            <person name="Guillou S."/>
            <person name="Cros-Aarteil S."/>
            <person name="Calhoun S."/>
            <person name="Haridas S."/>
            <person name="Kuo A."/>
            <person name="Mondo S."/>
            <person name="Pangilinan J."/>
            <person name="Riley R."/>
            <person name="LaButti K."/>
            <person name="Andreopoulos B."/>
            <person name="Lipzen A."/>
            <person name="Chen C."/>
            <person name="Yan M."/>
            <person name="Daum C."/>
            <person name="Ng V."/>
            <person name="Clum A."/>
            <person name="Steindorff A."/>
            <person name="Ohm R.A."/>
            <person name="Martin F."/>
            <person name="Silar P."/>
            <person name="Natvig D.O."/>
            <person name="Lalanne C."/>
            <person name="Gautier V."/>
            <person name="Ament-Velasquez S.L."/>
            <person name="Kruys A."/>
            <person name="Hutchinson M.I."/>
            <person name="Powell A.J."/>
            <person name="Barry K."/>
            <person name="Miller A.N."/>
            <person name="Grigoriev I.V."/>
            <person name="Debuchy R."/>
            <person name="Gladieux P."/>
            <person name="Hiltunen Thoren M."/>
            <person name="Johannesson H."/>
        </authorList>
    </citation>
    <scope>NUCLEOTIDE SEQUENCE</scope>
    <source>
        <strain evidence="1">CBS 731.68</strain>
    </source>
</reference>
<sequence>GTLWTDPCGTPQYTFIDYGSTASYVPFIGCVDSRLECCPFTPVTTTVGAAGTSTRICPQSRDAKDAVVKSCPADYYSVAGGCCPK</sequence>
<evidence type="ECO:0000313" key="2">
    <source>
        <dbReference type="Proteomes" id="UP001302602"/>
    </source>
</evidence>
<dbReference type="AlphaFoldDB" id="A0AAN6U4C5"/>
<accession>A0AAN6U4C5</accession>
<organism evidence="1 2">
    <name type="scientific">Parathielavia appendiculata</name>
    <dbReference type="NCBI Taxonomy" id="2587402"/>
    <lineage>
        <taxon>Eukaryota</taxon>
        <taxon>Fungi</taxon>
        <taxon>Dikarya</taxon>
        <taxon>Ascomycota</taxon>
        <taxon>Pezizomycotina</taxon>
        <taxon>Sordariomycetes</taxon>
        <taxon>Sordariomycetidae</taxon>
        <taxon>Sordariales</taxon>
        <taxon>Chaetomiaceae</taxon>
        <taxon>Parathielavia</taxon>
    </lineage>
</organism>
<gene>
    <name evidence="1" type="ORF">N657DRAFT_568074</name>
</gene>
<proteinExistence type="predicted"/>
<protein>
    <submittedName>
        <fullName evidence="1">Uncharacterized protein</fullName>
    </submittedName>
</protein>
<dbReference type="GeneID" id="87825329"/>
<dbReference type="RefSeq" id="XP_062649820.1">
    <property type="nucleotide sequence ID" value="XM_062788559.1"/>
</dbReference>
<name>A0AAN6U4C5_9PEZI</name>
<reference evidence="1" key="2">
    <citation type="submission" date="2023-05" db="EMBL/GenBank/DDBJ databases">
        <authorList>
            <consortium name="Lawrence Berkeley National Laboratory"/>
            <person name="Steindorff A."/>
            <person name="Hensen N."/>
            <person name="Bonometti L."/>
            <person name="Westerberg I."/>
            <person name="Brannstrom I.O."/>
            <person name="Guillou S."/>
            <person name="Cros-Aarteil S."/>
            <person name="Calhoun S."/>
            <person name="Haridas S."/>
            <person name="Kuo A."/>
            <person name="Mondo S."/>
            <person name="Pangilinan J."/>
            <person name="Riley R."/>
            <person name="Labutti K."/>
            <person name="Andreopoulos B."/>
            <person name="Lipzen A."/>
            <person name="Chen C."/>
            <person name="Yanf M."/>
            <person name="Daum C."/>
            <person name="Ng V."/>
            <person name="Clum A."/>
            <person name="Ohm R."/>
            <person name="Martin F."/>
            <person name="Silar P."/>
            <person name="Natvig D."/>
            <person name="Lalanne C."/>
            <person name="Gautier V."/>
            <person name="Ament-Velasquez S.L."/>
            <person name="Kruys A."/>
            <person name="Hutchinson M.I."/>
            <person name="Powell A.J."/>
            <person name="Barry K."/>
            <person name="Miller A.N."/>
            <person name="Grigoriev I.V."/>
            <person name="Debuchy R."/>
            <person name="Gladieux P."/>
            <person name="Thoren M.H."/>
            <person name="Johannesson H."/>
        </authorList>
    </citation>
    <scope>NUCLEOTIDE SEQUENCE</scope>
    <source>
        <strain evidence="1">CBS 731.68</strain>
    </source>
</reference>
<dbReference type="EMBL" id="MU853225">
    <property type="protein sequence ID" value="KAK4126049.1"/>
    <property type="molecule type" value="Genomic_DNA"/>
</dbReference>
<evidence type="ECO:0000313" key="1">
    <source>
        <dbReference type="EMBL" id="KAK4126049.1"/>
    </source>
</evidence>